<dbReference type="AlphaFoldDB" id="A0A9D4Z8Z4"/>
<evidence type="ECO:0000313" key="2">
    <source>
        <dbReference type="Proteomes" id="UP000886520"/>
    </source>
</evidence>
<protein>
    <submittedName>
        <fullName evidence="1">Uncharacterized protein</fullName>
    </submittedName>
</protein>
<dbReference type="Proteomes" id="UP000886520">
    <property type="component" value="Chromosome 18"/>
</dbReference>
<comment type="caution">
    <text evidence="1">The sequence shown here is derived from an EMBL/GenBank/DDBJ whole genome shotgun (WGS) entry which is preliminary data.</text>
</comment>
<evidence type="ECO:0000313" key="1">
    <source>
        <dbReference type="EMBL" id="KAI5066698.1"/>
    </source>
</evidence>
<proteinExistence type="predicted"/>
<gene>
    <name evidence="1" type="ORF">GOP47_0019322</name>
</gene>
<keyword evidence="2" id="KW-1185">Reference proteome</keyword>
<reference evidence="1" key="1">
    <citation type="submission" date="2021-01" db="EMBL/GenBank/DDBJ databases">
        <title>Adiantum capillus-veneris genome.</title>
        <authorList>
            <person name="Fang Y."/>
            <person name="Liao Q."/>
        </authorList>
    </citation>
    <scope>NUCLEOTIDE SEQUENCE</scope>
    <source>
        <strain evidence="1">H3</strain>
        <tissue evidence="1">Leaf</tissue>
    </source>
</reference>
<name>A0A9D4Z8Z4_ADICA</name>
<dbReference type="EMBL" id="JABFUD020000018">
    <property type="protein sequence ID" value="KAI5066698.1"/>
    <property type="molecule type" value="Genomic_DNA"/>
</dbReference>
<accession>A0A9D4Z8Z4</accession>
<organism evidence="1 2">
    <name type="scientific">Adiantum capillus-veneris</name>
    <name type="common">Maidenhair fern</name>
    <dbReference type="NCBI Taxonomy" id="13818"/>
    <lineage>
        <taxon>Eukaryota</taxon>
        <taxon>Viridiplantae</taxon>
        <taxon>Streptophyta</taxon>
        <taxon>Embryophyta</taxon>
        <taxon>Tracheophyta</taxon>
        <taxon>Polypodiopsida</taxon>
        <taxon>Polypodiidae</taxon>
        <taxon>Polypodiales</taxon>
        <taxon>Pteridineae</taxon>
        <taxon>Pteridaceae</taxon>
        <taxon>Vittarioideae</taxon>
        <taxon>Adiantum</taxon>
    </lineage>
</organism>
<sequence>MHEQVARLEKERIEEAMNRAMQFVYDDKNLFDGYDVIGYLTHYVQEMEVQNVPEGRMIEVFVHLVVPDFSSRVQEIQKHHGESWKDFEEALRYEYISHYLEEEFEFQSKDLVCTDLLVISEASMSKSREYDHTASILQDVPSRASQKSFLVTIDAEVGECLMQNNEQVQSVDKGILEVVYEEPKEKKDIYDYRSGKVCEEYQKKMESMPKTQELSQDVLQVQVQEDMYDNFYAAECVDEVEVGMQSIVFLGNDESKLGDARLLHMPFDVGGINVGYKVMKTLLMPFDPGGIHCKDKIPEGYNGH</sequence>